<dbReference type="EMBL" id="JAXIOK010000011">
    <property type="protein sequence ID" value="KAK4759783.1"/>
    <property type="molecule type" value="Genomic_DNA"/>
</dbReference>
<comment type="caution">
    <text evidence="1">The sequence shown here is derived from an EMBL/GenBank/DDBJ whole genome shotgun (WGS) entry which is preliminary data.</text>
</comment>
<sequence length="104" mass="12030">MATTKKHTLVEFRQWRILMAYGITTFAHHHHLDKAVCLSQQPYLIPGSLFLLYWEVQPHTCNTRRNGRAQHGDPNMETISLLLSIDHNASLNIQNLQDSSEKLH</sequence>
<reference evidence="1 2" key="1">
    <citation type="journal article" date="2023" name="Hortic Res">
        <title>Pangenome of water caltrop reveals structural variations and asymmetric subgenome divergence after allopolyploidization.</title>
        <authorList>
            <person name="Zhang X."/>
            <person name="Chen Y."/>
            <person name="Wang L."/>
            <person name="Yuan Y."/>
            <person name="Fang M."/>
            <person name="Shi L."/>
            <person name="Lu R."/>
            <person name="Comes H.P."/>
            <person name="Ma Y."/>
            <person name="Chen Y."/>
            <person name="Huang G."/>
            <person name="Zhou Y."/>
            <person name="Zheng Z."/>
            <person name="Qiu Y."/>
        </authorList>
    </citation>
    <scope>NUCLEOTIDE SEQUENCE [LARGE SCALE GENOMIC DNA]</scope>
    <source>
        <tissue evidence="1">Roots</tissue>
    </source>
</reference>
<evidence type="ECO:0000313" key="1">
    <source>
        <dbReference type="EMBL" id="KAK4759783.1"/>
    </source>
</evidence>
<accession>A0AAN7Q5G9</accession>
<protein>
    <submittedName>
        <fullName evidence="1">Uncharacterized protein</fullName>
    </submittedName>
</protein>
<evidence type="ECO:0000313" key="2">
    <source>
        <dbReference type="Proteomes" id="UP001345219"/>
    </source>
</evidence>
<keyword evidence="2" id="KW-1185">Reference proteome</keyword>
<dbReference type="AlphaFoldDB" id="A0AAN7Q5G9"/>
<name>A0AAN7Q5G9_9MYRT</name>
<proteinExistence type="predicted"/>
<organism evidence="1 2">
    <name type="scientific">Trapa incisa</name>
    <dbReference type="NCBI Taxonomy" id="236973"/>
    <lineage>
        <taxon>Eukaryota</taxon>
        <taxon>Viridiplantae</taxon>
        <taxon>Streptophyta</taxon>
        <taxon>Embryophyta</taxon>
        <taxon>Tracheophyta</taxon>
        <taxon>Spermatophyta</taxon>
        <taxon>Magnoliopsida</taxon>
        <taxon>eudicotyledons</taxon>
        <taxon>Gunneridae</taxon>
        <taxon>Pentapetalae</taxon>
        <taxon>rosids</taxon>
        <taxon>malvids</taxon>
        <taxon>Myrtales</taxon>
        <taxon>Lythraceae</taxon>
        <taxon>Trapa</taxon>
    </lineage>
</organism>
<dbReference type="Proteomes" id="UP001345219">
    <property type="component" value="Chromosome 17"/>
</dbReference>
<gene>
    <name evidence="1" type="ORF">SAY87_022914</name>
</gene>